<dbReference type="Proteomes" id="UP000237246">
    <property type="component" value="Unassembled WGS sequence"/>
</dbReference>
<dbReference type="AlphaFoldDB" id="A0A2P4TEP9"/>
<evidence type="ECO:0000313" key="2">
    <source>
        <dbReference type="Proteomes" id="UP000237246"/>
    </source>
</evidence>
<protein>
    <submittedName>
        <fullName evidence="1">Uncharacterized protein</fullName>
    </submittedName>
</protein>
<organism evidence="1 2">
    <name type="scientific">Bambusicola thoracicus</name>
    <name type="common">Chinese bamboo-partridge</name>
    <name type="synonym">Perdix thoracica</name>
    <dbReference type="NCBI Taxonomy" id="9083"/>
    <lineage>
        <taxon>Eukaryota</taxon>
        <taxon>Metazoa</taxon>
        <taxon>Chordata</taxon>
        <taxon>Craniata</taxon>
        <taxon>Vertebrata</taxon>
        <taxon>Euteleostomi</taxon>
        <taxon>Archelosauria</taxon>
        <taxon>Archosauria</taxon>
        <taxon>Dinosauria</taxon>
        <taxon>Saurischia</taxon>
        <taxon>Theropoda</taxon>
        <taxon>Coelurosauria</taxon>
        <taxon>Aves</taxon>
        <taxon>Neognathae</taxon>
        <taxon>Galloanserae</taxon>
        <taxon>Galliformes</taxon>
        <taxon>Phasianidae</taxon>
        <taxon>Perdicinae</taxon>
        <taxon>Bambusicola</taxon>
    </lineage>
</organism>
<dbReference type="OrthoDB" id="10378259at2759"/>
<gene>
    <name evidence="1" type="ORF">CIB84_001401</name>
</gene>
<accession>A0A2P4TEP9</accession>
<comment type="caution">
    <text evidence="1">The sequence shown here is derived from an EMBL/GenBank/DDBJ whole genome shotgun (WGS) entry which is preliminary data.</text>
</comment>
<name>A0A2P4TEP9_BAMTH</name>
<keyword evidence="2" id="KW-1185">Reference proteome</keyword>
<evidence type="ECO:0000313" key="1">
    <source>
        <dbReference type="EMBL" id="POI34847.1"/>
    </source>
</evidence>
<sequence length="168" mass="18103">MEGVTVPCKTVLGRVKNDIYVVLEKWLKTKMPLTVEMETTAPLPAWQEPMAPIAHQFVIAKMMVRVPPWTVCAFAKKGGKEWIALFHVQVEVGVLTVTRRVTAQMEQPAGLLMASVCAPLAGRGTTVTSRALMEHMVLIAVNAVTVTTQMGAIPSPVTAAALLAGQVK</sequence>
<proteinExistence type="predicted"/>
<dbReference type="EMBL" id="PPHD01001158">
    <property type="protein sequence ID" value="POI34847.1"/>
    <property type="molecule type" value="Genomic_DNA"/>
</dbReference>
<reference evidence="1 2" key="1">
    <citation type="submission" date="2018-01" db="EMBL/GenBank/DDBJ databases">
        <title>Comparison of the Chinese Bamboo Partridge and Red Junglefowl genome sequences highlights the importance of demography in genome evolution.</title>
        <authorList>
            <person name="Tiley G.P."/>
            <person name="Kimball R.T."/>
            <person name="Braun E.L."/>
            <person name="Burleigh J.G."/>
        </authorList>
    </citation>
    <scope>NUCLEOTIDE SEQUENCE [LARGE SCALE GENOMIC DNA]</scope>
    <source>
        <strain evidence="1">RTK389</strain>
        <tissue evidence="1">Blood</tissue>
    </source>
</reference>